<reference evidence="7 9" key="1">
    <citation type="submission" date="2018-08" db="EMBL/GenBank/DDBJ databases">
        <title>Genomic investigation of the strawberry pathogen Phytophthora fragariae indicates pathogenicity is determined by transcriptional variation in three key races.</title>
        <authorList>
            <person name="Adams T.M."/>
            <person name="Armitage A.D."/>
            <person name="Sobczyk M.K."/>
            <person name="Bates H.J."/>
            <person name="Dunwell J.M."/>
            <person name="Nellist C.F."/>
            <person name="Harrison R.J."/>
        </authorList>
    </citation>
    <scope>NUCLEOTIDE SEQUENCE [LARGE SCALE GENOMIC DNA]</scope>
    <source>
        <strain evidence="8 10">BC-23</strain>
        <strain evidence="7 9">NOV-27</strain>
    </source>
</reference>
<feature type="region of interest" description="Disordered" evidence="6">
    <location>
        <begin position="1"/>
        <end position="75"/>
    </location>
</feature>
<dbReference type="InterPro" id="IPR032675">
    <property type="entry name" value="LRR_dom_sf"/>
</dbReference>
<keyword evidence="4" id="KW-0539">Nucleus</keyword>
<evidence type="ECO:0000256" key="5">
    <source>
        <dbReference type="ARBA" id="ARBA00023460"/>
    </source>
</evidence>
<dbReference type="Proteomes" id="UP000476176">
    <property type="component" value="Unassembled WGS sequence"/>
</dbReference>
<comment type="similarity">
    <text evidence="5">Belongs to the SDS22 family.</text>
</comment>
<keyword evidence="9" id="KW-1185">Reference proteome</keyword>
<dbReference type="PANTHER" id="PTHR45973">
    <property type="entry name" value="PROTEIN PHOSPHATASE 1 REGULATORY SUBUNIT SDS22-RELATED"/>
    <property type="match status" value="1"/>
</dbReference>
<evidence type="ECO:0000313" key="8">
    <source>
        <dbReference type="EMBL" id="KAE9196689.1"/>
    </source>
</evidence>
<dbReference type="GO" id="GO:0005634">
    <property type="term" value="C:nucleus"/>
    <property type="evidence" value="ECO:0007669"/>
    <property type="project" value="UniProtKB-SubCell"/>
</dbReference>
<dbReference type="InterPro" id="IPR001611">
    <property type="entry name" value="Leu-rich_rpt"/>
</dbReference>
<evidence type="ECO:0000256" key="3">
    <source>
        <dbReference type="ARBA" id="ARBA00022737"/>
    </source>
</evidence>
<proteinExistence type="inferred from homology"/>
<evidence type="ECO:0000256" key="4">
    <source>
        <dbReference type="ARBA" id="ARBA00023242"/>
    </source>
</evidence>
<dbReference type="InterPro" id="IPR025875">
    <property type="entry name" value="Leu-rich_rpt_4"/>
</dbReference>
<evidence type="ECO:0000256" key="1">
    <source>
        <dbReference type="ARBA" id="ARBA00004123"/>
    </source>
</evidence>
<dbReference type="PROSITE" id="PS51450">
    <property type="entry name" value="LRR"/>
    <property type="match status" value="7"/>
</dbReference>
<dbReference type="SMART" id="SM00369">
    <property type="entry name" value="LRR_TYP"/>
    <property type="match status" value="7"/>
</dbReference>
<dbReference type="EMBL" id="QXGB01001786">
    <property type="protein sequence ID" value="KAE9185567.1"/>
    <property type="molecule type" value="Genomic_DNA"/>
</dbReference>
<dbReference type="Pfam" id="PF12799">
    <property type="entry name" value="LRR_4"/>
    <property type="match status" value="3"/>
</dbReference>
<evidence type="ECO:0000313" key="7">
    <source>
        <dbReference type="EMBL" id="KAE9185567.1"/>
    </source>
</evidence>
<dbReference type="EMBL" id="QXGC01001753">
    <property type="protein sequence ID" value="KAE9196689.1"/>
    <property type="molecule type" value="Genomic_DNA"/>
</dbReference>
<name>A0A6A3WI63_9STRA</name>
<dbReference type="FunFam" id="3.80.10.10:FF:000312">
    <property type="entry name" value="Protein phosphatases pp1 regulatory subunit, putative"/>
    <property type="match status" value="1"/>
</dbReference>
<evidence type="ECO:0000313" key="10">
    <source>
        <dbReference type="Proteomes" id="UP000476176"/>
    </source>
</evidence>
<keyword evidence="2" id="KW-0433">Leucine-rich repeat</keyword>
<dbReference type="InterPro" id="IPR003591">
    <property type="entry name" value="Leu-rich_rpt_typical-subtyp"/>
</dbReference>
<sequence length="395" mass="44232">MKNIISDSDIRARAAGMTPTKKVNTDALQAAVDARQQQRDAQKNNNNKPSESKQEDGEDEAQDAEEEEEERPVATLSSCVDLDAIEDDELYYVGTAGVKVTHLDALEKLVGLQRLHVRSNLLRSMASVATLTRLEHLELYDNQIEAIEGLQSLVQLKVLDLSFNEIRVIPDLSHLTQLEELYVANNKLKKISGVQSLKNLKKLDLGANRLRTIEGLDGLSQLEQLWLGKNKITAIQGLEKLTKLKIISVQSNRVVTIKGLENNVALEELYLSHNAIEKIENVDDLTNLTTIDLAGNRISAIPTGLAPLTLLEDFWLNDNQVAHFADVEHLVPLGGLRTLYLERNPIAQDFEYRKRVEELLPELDQIDATPTTKARRGRILNFKQVQLLCSNLQVS</sequence>
<evidence type="ECO:0008006" key="11">
    <source>
        <dbReference type="Google" id="ProtNLM"/>
    </source>
</evidence>
<dbReference type="InterPro" id="IPR050576">
    <property type="entry name" value="Cilia_flagella_integrity"/>
</dbReference>
<keyword evidence="3" id="KW-0677">Repeat</keyword>
<protein>
    <recommendedName>
        <fullName evidence="11">Protein phosphatase 1 regulatory subunit 7</fullName>
    </recommendedName>
</protein>
<accession>A0A6A3WI63</accession>
<dbReference type="Pfam" id="PF14580">
    <property type="entry name" value="LRR_9"/>
    <property type="match status" value="1"/>
</dbReference>
<gene>
    <name evidence="8" type="ORF">PF004_g20057</name>
    <name evidence="7" type="ORF">PF005_g21200</name>
</gene>
<comment type="caution">
    <text evidence="7">The sequence shown here is derived from an EMBL/GenBank/DDBJ whole genome shotgun (WGS) entry which is preliminary data.</text>
</comment>
<dbReference type="SMART" id="SM00365">
    <property type="entry name" value="LRR_SD22"/>
    <property type="match status" value="10"/>
</dbReference>
<comment type="subcellular location">
    <subcellularLocation>
        <location evidence="1">Nucleus</location>
    </subcellularLocation>
</comment>
<dbReference type="Proteomes" id="UP000433483">
    <property type="component" value="Unassembled WGS sequence"/>
</dbReference>
<dbReference type="AlphaFoldDB" id="A0A6A3WI63"/>
<evidence type="ECO:0000256" key="2">
    <source>
        <dbReference type="ARBA" id="ARBA00022614"/>
    </source>
</evidence>
<evidence type="ECO:0000256" key="6">
    <source>
        <dbReference type="SAM" id="MobiDB-lite"/>
    </source>
</evidence>
<dbReference type="Gene3D" id="3.80.10.10">
    <property type="entry name" value="Ribonuclease Inhibitor"/>
    <property type="match status" value="2"/>
</dbReference>
<dbReference type="PANTHER" id="PTHR45973:SF23">
    <property type="entry name" value="PROTEIN PHOSPHATASE 1 REGULATORY SUBUNIT 7"/>
    <property type="match status" value="1"/>
</dbReference>
<evidence type="ECO:0000313" key="9">
    <source>
        <dbReference type="Proteomes" id="UP000433483"/>
    </source>
</evidence>
<dbReference type="SUPFAM" id="SSF52058">
    <property type="entry name" value="L domain-like"/>
    <property type="match status" value="1"/>
</dbReference>
<feature type="compositionally biased region" description="Acidic residues" evidence="6">
    <location>
        <begin position="56"/>
        <end position="70"/>
    </location>
</feature>
<dbReference type="OrthoDB" id="7451790at2759"/>
<organism evidence="7 9">
    <name type="scientific">Phytophthora fragariae</name>
    <dbReference type="NCBI Taxonomy" id="53985"/>
    <lineage>
        <taxon>Eukaryota</taxon>
        <taxon>Sar</taxon>
        <taxon>Stramenopiles</taxon>
        <taxon>Oomycota</taxon>
        <taxon>Peronosporomycetes</taxon>
        <taxon>Peronosporales</taxon>
        <taxon>Peronosporaceae</taxon>
        <taxon>Phytophthora</taxon>
    </lineage>
</organism>
<feature type="compositionally biased region" description="Low complexity" evidence="6">
    <location>
        <begin position="26"/>
        <end position="35"/>
    </location>
</feature>